<evidence type="ECO:0008006" key="4">
    <source>
        <dbReference type="Google" id="ProtNLM"/>
    </source>
</evidence>
<proteinExistence type="predicted"/>
<accession>A0A6A5YW77</accession>
<dbReference type="InterPro" id="IPR038765">
    <property type="entry name" value="Papain-like_cys_pep_sf"/>
</dbReference>
<keyword evidence="3" id="KW-1185">Reference proteome</keyword>
<evidence type="ECO:0000256" key="1">
    <source>
        <dbReference type="SAM" id="MobiDB-lite"/>
    </source>
</evidence>
<sequence length="358" mass="39996">MNNDNDDTATTASKKRNRPPQDDEDDMMDSDMDDDFRPFKATKLDNSNSAEAPDKEVLALLKTNPTLKPLKKLIHIYNSYPIKATNNTNDIREREVREAKLKIAFENIMAGAESQEASTVDKSALSAIAWLVHSHYCHTMGPESKARSRELHKSIVGSQRRLVESFHLQHTFETICYNCQLTTMAPLDDKLTGEVPIIDAMRHRLEAGEATSTLEQLLADQVFRFQTTFICGKCGIQEGGRTWRGIESAPETLTFGFTHNSAASPEEAAHGIYLPRNLDFGDYVFDPASAAHYRLTAVIKRIVQEHDHDGFVVYVGASDGVWWRCDAEGLPKKVANVEEIQGKEAGPTFAAFYTKVAN</sequence>
<evidence type="ECO:0000313" key="2">
    <source>
        <dbReference type="EMBL" id="KAF2110381.1"/>
    </source>
</evidence>
<dbReference type="Proteomes" id="UP000799770">
    <property type="component" value="Unassembled WGS sequence"/>
</dbReference>
<evidence type="ECO:0000313" key="3">
    <source>
        <dbReference type="Proteomes" id="UP000799770"/>
    </source>
</evidence>
<feature type="region of interest" description="Disordered" evidence="1">
    <location>
        <begin position="1"/>
        <end position="50"/>
    </location>
</feature>
<dbReference type="Gene3D" id="3.90.70.10">
    <property type="entry name" value="Cysteine proteinases"/>
    <property type="match status" value="1"/>
</dbReference>
<organism evidence="2 3">
    <name type="scientific">Lophiotrema nucula</name>
    <dbReference type="NCBI Taxonomy" id="690887"/>
    <lineage>
        <taxon>Eukaryota</taxon>
        <taxon>Fungi</taxon>
        <taxon>Dikarya</taxon>
        <taxon>Ascomycota</taxon>
        <taxon>Pezizomycotina</taxon>
        <taxon>Dothideomycetes</taxon>
        <taxon>Pleosporomycetidae</taxon>
        <taxon>Pleosporales</taxon>
        <taxon>Lophiotremataceae</taxon>
        <taxon>Lophiotrema</taxon>
    </lineage>
</organism>
<protein>
    <recommendedName>
        <fullName evidence="4">USP domain-containing protein</fullName>
    </recommendedName>
</protein>
<dbReference type="SUPFAM" id="SSF54001">
    <property type="entry name" value="Cysteine proteinases"/>
    <property type="match status" value="1"/>
</dbReference>
<dbReference type="EMBL" id="ML977338">
    <property type="protein sequence ID" value="KAF2110381.1"/>
    <property type="molecule type" value="Genomic_DNA"/>
</dbReference>
<gene>
    <name evidence="2" type="ORF">BDV96DRAFT_583919</name>
</gene>
<dbReference type="AlphaFoldDB" id="A0A6A5YW77"/>
<reference evidence="2" key="1">
    <citation type="journal article" date="2020" name="Stud. Mycol.">
        <title>101 Dothideomycetes genomes: a test case for predicting lifestyles and emergence of pathogens.</title>
        <authorList>
            <person name="Haridas S."/>
            <person name="Albert R."/>
            <person name="Binder M."/>
            <person name="Bloem J."/>
            <person name="Labutti K."/>
            <person name="Salamov A."/>
            <person name="Andreopoulos B."/>
            <person name="Baker S."/>
            <person name="Barry K."/>
            <person name="Bills G."/>
            <person name="Bluhm B."/>
            <person name="Cannon C."/>
            <person name="Castanera R."/>
            <person name="Culley D."/>
            <person name="Daum C."/>
            <person name="Ezra D."/>
            <person name="Gonzalez J."/>
            <person name="Henrissat B."/>
            <person name="Kuo A."/>
            <person name="Liang C."/>
            <person name="Lipzen A."/>
            <person name="Lutzoni F."/>
            <person name="Magnuson J."/>
            <person name="Mondo S."/>
            <person name="Nolan M."/>
            <person name="Ohm R."/>
            <person name="Pangilinan J."/>
            <person name="Park H.-J."/>
            <person name="Ramirez L."/>
            <person name="Alfaro M."/>
            <person name="Sun H."/>
            <person name="Tritt A."/>
            <person name="Yoshinaga Y."/>
            <person name="Zwiers L.-H."/>
            <person name="Turgeon B."/>
            <person name="Goodwin S."/>
            <person name="Spatafora J."/>
            <person name="Crous P."/>
            <person name="Grigoriev I."/>
        </authorList>
    </citation>
    <scope>NUCLEOTIDE SEQUENCE</scope>
    <source>
        <strain evidence="2">CBS 627.86</strain>
    </source>
</reference>
<name>A0A6A5YW77_9PLEO</name>
<feature type="compositionally biased region" description="Acidic residues" evidence="1">
    <location>
        <begin position="22"/>
        <end position="34"/>
    </location>
</feature>